<protein>
    <recommendedName>
        <fullName evidence="4">KfrA N-terminal DNA-binding domain-containing protein</fullName>
    </recommendedName>
</protein>
<evidence type="ECO:0000313" key="2">
    <source>
        <dbReference type="EMBL" id="MBK1670971.1"/>
    </source>
</evidence>
<organism evidence="2 3">
    <name type="scientific">Rhodovibrio sodomensis</name>
    <dbReference type="NCBI Taxonomy" id="1088"/>
    <lineage>
        <taxon>Bacteria</taxon>
        <taxon>Pseudomonadati</taxon>
        <taxon>Pseudomonadota</taxon>
        <taxon>Alphaproteobacteria</taxon>
        <taxon>Rhodospirillales</taxon>
        <taxon>Rhodovibrionaceae</taxon>
        <taxon>Rhodovibrio</taxon>
    </lineage>
</organism>
<feature type="region of interest" description="Disordered" evidence="1">
    <location>
        <begin position="59"/>
        <end position="88"/>
    </location>
</feature>
<gene>
    <name evidence="2" type="ORF">CKO28_23450</name>
</gene>
<dbReference type="RefSeq" id="WP_200343420.1">
    <property type="nucleotide sequence ID" value="NZ_NRRL01000133.1"/>
</dbReference>
<reference evidence="2 3" key="1">
    <citation type="journal article" date="2020" name="Microorganisms">
        <title>Osmotic Adaptation and Compatible Solute Biosynthesis of Phototrophic Bacteria as Revealed from Genome Analyses.</title>
        <authorList>
            <person name="Imhoff J.F."/>
            <person name="Rahn T."/>
            <person name="Kunzel S."/>
            <person name="Keller A."/>
            <person name="Neulinger S.C."/>
        </authorList>
    </citation>
    <scope>NUCLEOTIDE SEQUENCE [LARGE SCALE GENOMIC DNA]</scope>
    <source>
        <strain evidence="2 3">DSM 9895</strain>
    </source>
</reference>
<evidence type="ECO:0000256" key="1">
    <source>
        <dbReference type="SAM" id="MobiDB-lite"/>
    </source>
</evidence>
<accession>A0ABS1DLS9</accession>
<evidence type="ECO:0000313" key="3">
    <source>
        <dbReference type="Proteomes" id="UP001296873"/>
    </source>
</evidence>
<dbReference type="EMBL" id="NRRL01000133">
    <property type="protein sequence ID" value="MBK1670971.1"/>
    <property type="molecule type" value="Genomic_DNA"/>
</dbReference>
<sequence length="88" mass="9638">MSQQSDPASIIRYALEESRGRGLDSLGQINHAVRRVLALRPDMGRSRAESLVQEAIWPRPSRPPRAVPAAMAAPRRRPPSVLRSGSGD</sequence>
<keyword evidence="3" id="KW-1185">Reference proteome</keyword>
<proteinExistence type="predicted"/>
<comment type="caution">
    <text evidence="2">The sequence shown here is derived from an EMBL/GenBank/DDBJ whole genome shotgun (WGS) entry which is preliminary data.</text>
</comment>
<dbReference type="Proteomes" id="UP001296873">
    <property type="component" value="Unassembled WGS sequence"/>
</dbReference>
<name>A0ABS1DLS9_9PROT</name>
<evidence type="ECO:0008006" key="4">
    <source>
        <dbReference type="Google" id="ProtNLM"/>
    </source>
</evidence>